<sequence>MPLMPLNPSGLNSPFSMYEIKGILSSLVDSAPGDDGIPYSFISHLGDHSLEYILKLINTVMLTGSIPPRWKNQIIIPILKPNKNSSDANSYRPIALSSVLIKLCEHLVKTRLEWFIESNKLLCDSQFGFRRGKSTLDSIAIFITDIFLAFSRNYSVVATFLDVQSAYDNVVLSVLHKKLQYLNVPVMLSNFIINTLYERHITLILQDSTVATRTLWRGLPQGSVLSPILYNIYTHDMKASLSNQICILQYADDLLLYSIHQSPAIACSLLSHSLNLLKTWLDTNGLEISPTKSAAMLFSRMRLPPPINVYFGNNIIPVKKSVKFLGVFLDSKLSGINHCDYIFNRCERTVNILRCLSGVWWGAHPFCMKLMYNALIRSILDYGTFLLSPGNVTPLKKLDNVQSKALRLITGAMKTSPINALQVECVDSPLHLRRQYLSDKFIFRSLQYANHPLRSKLQELSQLFTTSNYWSNKSSPCLLVSFNKFINIQAPTHTLSTYPLFGTNFESLNNSPDIRFNIGINKGDSHSKITFNYFCEQDCPEYNYIFTDASKHGSSGNVGIGVFHLQSKTTIKIKFPPESSIFTGECYGVFEALKLVLSKKLKKSIIFTDSLSALQALQKYPLKNKLIFPIIIEIRSLLYICRQLGLSVSFGWIPGHSGIFGNDIADQLANEAVKDGDANSYKNYYHDLASLPVSFLRKSWADLWIQSSLIKGKYFSSIQPTIPLKPWFFKMKFNKKETSSLIRMRLGHVCTPAHLTRFHIIDNEMCECGLNIGDLNHIILSCPRYDHSMLFDHSDPSSSIPLPTSVPVLLSSLNHNVYKKLCLFLTVNNIQL</sequence>
<dbReference type="EnsemblMetazoa" id="XM_038020495.1">
    <property type="protein sequence ID" value="XP_037876423.1"/>
    <property type="gene ID" value="LOC119630595"/>
</dbReference>
<dbReference type="AlphaFoldDB" id="A0A8R2R5W3"/>
<dbReference type="Gene3D" id="3.30.70.270">
    <property type="match status" value="1"/>
</dbReference>
<dbReference type="CDD" id="cd09276">
    <property type="entry name" value="Rnase_HI_RT_non_LTR"/>
    <property type="match status" value="1"/>
</dbReference>
<keyword evidence="4" id="KW-1185">Reference proteome</keyword>
<dbReference type="InterPro" id="IPR043128">
    <property type="entry name" value="Rev_trsase/Diguanyl_cyclase"/>
</dbReference>
<proteinExistence type="predicted"/>
<accession>A0A8R2R5W3</accession>
<dbReference type="PROSITE" id="PS50879">
    <property type="entry name" value="RNASE_H_1"/>
    <property type="match status" value="1"/>
</dbReference>
<dbReference type="Proteomes" id="UP000005204">
    <property type="component" value="Unassembled WGS sequence"/>
</dbReference>
<dbReference type="GO" id="GO:0071897">
    <property type="term" value="P:DNA biosynthetic process"/>
    <property type="evidence" value="ECO:0007669"/>
    <property type="project" value="UniProtKB-ARBA"/>
</dbReference>
<dbReference type="Pfam" id="PF00078">
    <property type="entry name" value="RVT_1"/>
    <property type="match status" value="1"/>
</dbReference>
<feature type="domain" description="Reverse transcriptase" evidence="1">
    <location>
        <begin position="59"/>
        <end position="329"/>
    </location>
</feature>
<dbReference type="PROSITE" id="PS50878">
    <property type="entry name" value="RT_POL"/>
    <property type="match status" value="1"/>
</dbReference>
<dbReference type="InterPro" id="IPR002156">
    <property type="entry name" value="RNaseH_domain"/>
</dbReference>
<evidence type="ECO:0000313" key="4">
    <source>
        <dbReference type="Proteomes" id="UP000005204"/>
    </source>
</evidence>
<reference evidence="4" key="1">
    <citation type="journal article" date="2008" name="Insect Biochem. Mol. Biol.">
        <title>The genome of a lepidopteran model insect, the silkworm Bombyx mori.</title>
        <authorList>
            <consortium name="International Silkworm Genome Consortium"/>
        </authorList>
    </citation>
    <scope>NUCLEOTIDE SEQUENCE [LARGE SCALE GENOMIC DNA]</scope>
    <source>
        <strain evidence="4">p50T</strain>
    </source>
</reference>
<evidence type="ECO:0008006" key="5">
    <source>
        <dbReference type="Google" id="ProtNLM"/>
    </source>
</evidence>
<evidence type="ECO:0000259" key="2">
    <source>
        <dbReference type="PROSITE" id="PS50879"/>
    </source>
</evidence>
<dbReference type="PANTHER" id="PTHR36688:SF1">
    <property type="entry name" value="ENDONUCLEASE_EXONUCLEASE_PHOSPHATASE DOMAIN-CONTAINING PROTEIN"/>
    <property type="match status" value="1"/>
</dbReference>
<dbReference type="InterPro" id="IPR036397">
    <property type="entry name" value="RNaseH_sf"/>
</dbReference>
<dbReference type="PANTHER" id="PTHR36688">
    <property type="entry name" value="ENDO/EXONUCLEASE/PHOSPHATASE DOMAIN-CONTAINING PROTEIN"/>
    <property type="match status" value="1"/>
</dbReference>
<dbReference type="InterPro" id="IPR043502">
    <property type="entry name" value="DNA/RNA_pol_sf"/>
</dbReference>
<evidence type="ECO:0000259" key="1">
    <source>
        <dbReference type="PROSITE" id="PS50878"/>
    </source>
</evidence>
<dbReference type="GO" id="GO:0003676">
    <property type="term" value="F:nucleic acid binding"/>
    <property type="evidence" value="ECO:0007669"/>
    <property type="project" value="InterPro"/>
</dbReference>
<dbReference type="Pfam" id="PF00075">
    <property type="entry name" value="RNase_H"/>
    <property type="match status" value="1"/>
</dbReference>
<name>A0A8R2R5W3_BOMMO</name>
<dbReference type="SUPFAM" id="SSF53098">
    <property type="entry name" value="Ribonuclease H-like"/>
    <property type="match status" value="1"/>
</dbReference>
<dbReference type="InterPro" id="IPR012337">
    <property type="entry name" value="RNaseH-like_sf"/>
</dbReference>
<feature type="domain" description="RNase H type-1" evidence="2">
    <location>
        <begin position="539"/>
        <end position="674"/>
    </location>
</feature>
<dbReference type="GO" id="GO:0042575">
    <property type="term" value="C:DNA polymerase complex"/>
    <property type="evidence" value="ECO:0007669"/>
    <property type="project" value="UniProtKB-ARBA"/>
</dbReference>
<dbReference type="InterPro" id="IPR000477">
    <property type="entry name" value="RT_dom"/>
</dbReference>
<dbReference type="Gene3D" id="3.30.420.10">
    <property type="entry name" value="Ribonuclease H-like superfamily/Ribonuclease H"/>
    <property type="match status" value="1"/>
</dbReference>
<dbReference type="GO" id="GO:0004523">
    <property type="term" value="F:RNA-DNA hybrid ribonuclease activity"/>
    <property type="evidence" value="ECO:0007669"/>
    <property type="project" value="InterPro"/>
</dbReference>
<dbReference type="InterPro" id="IPR052560">
    <property type="entry name" value="RdDP_mobile_element"/>
</dbReference>
<dbReference type="Gene3D" id="3.10.10.10">
    <property type="entry name" value="HIV Type 1 Reverse Transcriptase, subunit A, domain 1"/>
    <property type="match status" value="1"/>
</dbReference>
<dbReference type="CDD" id="cd01650">
    <property type="entry name" value="RT_nLTR_like"/>
    <property type="match status" value="1"/>
</dbReference>
<protein>
    <recommendedName>
        <fullName evidence="5">RNA-directed DNA polymerase from mobile element jockey</fullName>
    </recommendedName>
</protein>
<organism evidence="3 4">
    <name type="scientific">Bombyx mori</name>
    <name type="common">Silk moth</name>
    <dbReference type="NCBI Taxonomy" id="7091"/>
    <lineage>
        <taxon>Eukaryota</taxon>
        <taxon>Metazoa</taxon>
        <taxon>Ecdysozoa</taxon>
        <taxon>Arthropoda</taxon>
        <taxon>Hexapoda</taxon>
        <taxon>Insecta</taxon>
        <taxon>Pterygota</taxon>
        <taxon>Neoptera</taxon>
        <taxon>Endopterygota</taxon>
        <taxon>Lepidoptera</taxon>
        <taxon>Glossata</taxon>
        <taxon>Ditrysia</taxon>
        <taxon>Bombycoidea</taxon>
        <taxon>Bombycidae</taxon>
        <taxon>Bombycinae</taxon>
        <taxon>Bombyx</taxon>
    </lineage>
</organism>
<reference evidence="3" key="2">
    <citation type="submission" date="2022-06" db="UniProtKB">
        <authorList>
            <consortium name="EnsemblMetazoa"/>
        </authorList>
    </citation>
    <scope>IDENTIFICATION</scope>
    <source>
        <strain evidence="3">p50T (Dazao)</strain>
    </source>
</reference>
<dbReference type="SUPFAM" id="SSF56672">
    <property type="entry name" value="DNA/RNA polymerases"/>
    <property type="match status" value="1"/>
</dbReference>
<evidence type="ECO:0000313" key="3">
    <source>
        <dbReference type="EnsemblMetazoa" id="XP_037876423.1"/>
    </source>
</evidence>